<dbReference type="Gene3D" id="1.10.4010.10">
    <property type="entry name" value="Type II deoxyuridine triphosphatase"/>
    <property type="match status" value="1"/>
</dbReference>
<name>A0A1I5S4J1_9BACI</name>
<evidence type="ECO:0000313" key="1">
    <source>
        <dbReference type="EMBL" id="GEM02962.1"/>
    </source>
</evidence>
<sequence length="168" mass="19520">MDLKQLFDTQLELDIRIKKEKGLIGTYLLPEKIIALQVELGELTNELPEVFKFWSNKKNNYEKALIEYVDALHFLLSIGNDINYTIFTALKSSNKNGTTLEKFLEVYELITSFKISLEYDGGPVRGTYETLFNEFLNLGRLIGFNEKDIEQAYYVKNETNHNRQSNGY</sequence>
<dbReference type="Proteomes" id="UP000242243">
    <property type="component" value="Unassembled WGS sequence"/>
</dbReference>
<proteinExistence type="predicted"/>
<organism evidence="2 3">
    <name type="scientific">Halolactibacillus halophilus</name>
    <dbReference type="NCBI Taxonomy" id="306540"/>
    <lineage>
        <taxon>Bacteria</taxon>
        <taxon>Bacillati</taxon>
        <taxon>Bacillota</taxon>
        <taxon>Bacilli</taxon>
        <taxon>Bacillales</taxon>
        <taxon>Bacillaceae</taxon>
        <taxon>Halolactibacillus</taxon>
    </lineage>
</organism>
<dbReference type="EMBL" id="BJWI01000093">
    <property type="protein sequence ID" value="GEM02962.1"/>
    <property type="molecule type" value="Genomic_DNA"/>
</dbReference>
<dbReference type="PIRSF" id="PIRSF030140">
    <property type="entry name" value="UCP030140"/>
    <property type="match status" value="1"/>
</dbReference>
<dbReference type="EMBL" id="FOXC01000039">
    <property type="protein sequence ID" value="SFP65604.1"/>
    <property type="molecule type" value="Genomic_DNA"/>
</dbReference>
<dbReference type="Pfam" id="PF08761">
    <property type="entry name" value="dUTPase_2"/>
    <property type="match status" value="1"/>
</dbReference>
<dbReference type="SUPFAM" id="SSF101386">
    <property type="entry name" value="all-alpha NTP pyrophosphatases"/>
    <property type="match status" value="1"/>
</dbReference>
<reference evidence="2 3" key="1">
    <citation type="submission" date="2016-10" db="EMBL/GenBank/DDBJ databases">
        <authorList>
            <person name="de Groot N.N."/>
        </authorList>
    </citation>
    <scope>NUCLEOTIDE SEQUENCE [LARGE SCALE GENOMIC DNA]</scope>
    <source>
        <strain evidence="2 3">DSM 17073</strain>
    </source>
</reference>
<evidence type="ECO:0000313" key="4">
    <source>
        <dbReference type="Proteomes" id="UP000321547"/>
    </source>
</evidence>
<evidence type="ECO:0000313" key="2">
    <source>
        <dbReference type="EMBL" id="SFP65604.1"/>
    </source>
</evidence>
<dbReference type="InterPro" id="IPR016947">
    <property type="entry name" value="UCP030140"/>
</dbReference>
<keyword evidence="4" id="KW-1185">Reference proteome</keyword>
<accession>A0A1I5S4J1</accession>
<dbReference type="CDD" id="cd11527">
    <property type="entry name" value="NTP-PPase_dUTPase"/>
    <property type="match status" value="1"/>
</dbReference>
<dbReference type="RefSeq" id="WP_089833374.1">
    <property type="nucleotide sequence ID" value="NZ_BJWI01000093.1"/>
</dbReference>
<dbReference type="STRING" id="306540.SAMN05421839_1396"/>
<gene>
    <name evidence="1" type="ORF">HHA03_24940</name>
    <name evidence="2" type="ORF">SAMN05421839_1396</name>
</gene>
<dbReference type="Proteomes" id="UP000321547">
    <property type="component" value="Unassembled WGS sequence"/>
</dbReference>
<dbReference type="OrthoDB" id="5506143at2"/>
<evidence type="ECO:0000313" key="3">
    <source>
        <dbReference type="Proteomes" id="UP000242243"/>
    </source>
</evidence>
<reference evidence="1 4" key="2">
    <citation type="submission" date="2019-07" db="EMBL/GenBank/DDBJ databases">
        <title>Whole genome shotgun sequence of Halolactibacillus halophilus NBRC 100868.</title>
        <authorList>
            <person name="Hosoyama A."/>
            <person name="Uohara A."/>
            <person name="Ohji S."/>
            <person name="Ichikawa N."/>
        </authorList>
    </citation>
    <scope>NUCLEOTIDE SEQUENCE [LARGE SCALE GENOMIC DNA]</scope>
    <source>
        <strain evidence="1 4">NBRC 100868</strain>
    </source>
</reference>
<dbReference type="InterPro" id="IPR014871">
    <property type="entry name" value="dUTPase/dCTP_pyrophosphatase"/>
</dbReference>
<protein>
    <submittedName>
        <fullName evidence="2">Dimeric dUTPase, all-alpha-NTP-PPase (MazG) superfamily</fullName>
    </submittedName>
</protein>
<dbReference type="AlphaFoldDB" id="A0A1I5S4J1"/>